<dbReference type="Proteomes" id="UP000498740">
    <property type="component" value="Unassembled WGS sequence"/>
</dbReference>
<evidence type="ECO:0000313" key="3">
    <source>
        <dbReference type="Proteomes" id="UP000498740"/>
    </source>
</evidence>
<gene>
    <name evidence="2" type="ORF">Smic_86900</name>
</gene>
<accession>A0A7J0D7H6</accession>
<feature type="chain" id="PRO_5039685494" description="Secreted protein" evidence="1">
    <location>
        <begin position="22"/>
        <end position="139"/>
    </location>
</feature>
<reference evidence="2 3" key="1">
    <citation type="submission" date="2020-05" db="EMBL/GenBank/DDBJ databases">
        <title>Whole genome shotgun sequence of Streptomyces microflavus NBRC 13062.</title>
        <authorList>
            <person name="Komaki H."/>
            <person name="Tamura T."/>
        </authorList>
    </citation>
    <scope>NUCLEOTIDE SEQUENCE [LARGE SCALE GENOMIC DNA]</scope>
    <source>
        <strain evidence="2 3">NBRC 13062</strain>
    </source>
</reference>
<name>A0A7J0D7H6_STRMI</name>
<sequence>MTGVRKIATVALLTVFGLAGAGVVPAVAATAGGLLPHPGPDGLVWVQESKGDGGVVSAGASNTLPTVLTVACEGGGDVRVTMESQGVQVAAFTVDCPVGSAGVGSVAMDPGVVQWGSFSVGVDASQDDIRWALTVTQPE</sequence>
<protein>
    <recommendedName>
        <fullName evidence="4">Secreted protein</fullName>
    </recommendedName>
</protein>
<dbReference type="EMBL" id="BLWD01000004">
    <property type="protein sequence ID" value="GFN10134.1"/>
    <property type="molecule type" value="Genomic_DNA"/>
</dbReference>
<proteinExistence type="predicted"/>
<feature type="signal peptide" evidence="1">
    <location>
        <begin position="1"/>
        <end position="21"/>
    </location>
</feature>
<dbReference type="RefSeq" id="WP_229887871.1">
    <property type="nucleotide sequence ID" value="NZ_BMUG01000014.1"/>
</dbReference>
<evidence type="ECO:0000256" key="1">
    <source>
        <dbReference type="SAM" id="SignalP"/>
    </source>
</evidence>
<comment type="caution">
    <text evidence="2">The sequence shown here is derived from an EMBL/GenBank/DDBJ whole genome shotgun (WGS) entry which is preliminary data.</text>
</comment>
<evidence type="ECO:0000313" key="2">
    <source>
        <dbReference type="EMBL" id="GFN10134.1"/>
    </source>
</evidence>
<keyword evidence="1" id="KW-0732">Signal</keyword>
<dbReference type="AlphaFoldDB" id="A0A7J0D7H6"/>
<organism evidence="2 3">
    <name type="scientific">Streptomyces microflavus</name>
    <name type="common">Streptomyces lipmanii</name>
    <dbReference type="NCBI Taxonomy" id="1919"/>
    <lineage>
        <taxon>Bacteria</taxon>
        <taxon>Bacillati</taxon>
        <taxon>Actinomycetota</taxon>
        <taxon>Actinomycetes</taxon>
        <taxon>Kitasatosporales</taxon>
        <taxon>Streptomycetaceae</taxon>
        <taxon>Streptomyces</taxon>
    </lineage>
</organism>
<evidence type="ECO:0008006" key="4">
    <source>
        <dbReference type="Google" id="ProtNLM"/>
    </source>
</evidence>